<comment type="caution">
    <text evidence="1">The sequence shown here is derived from an EMBL/GenBank/DDBJ whole genome shotgun (WGS) entry which is preliminary data.</text>
</comment>
<accession>A0A2S4VSA3</accession>
<dbReference type="AlphaFoldDB" id="A0A2S4VSA3"/>
<dbReference type="EMBL" id="PKSL01000032">
    <property type="protein sequence ID" value="POW12260.1"/>
    <property type="molecule type" value="Genomic_DNA"/>
</dbReference>
<evidence type="ECO:0000313" key="1">
    <source>
        <dbReference type="EMBL" id="POW12260.1"/>
    </source>
</evidence>
<organism evidence="1 2">
    <name type="scientific">Puccinia striiformis</name>
    <dbReference type="NCBI Taxonomy" id="27350"/>
    <lineage>
        <taxon>Eukaryota</taxon>
        <taxon>Fungi</taxon>
        <taxon>Dikarya</taxon>
        <taxon>Basidiomycota</taxon>
        <taxon>Pucciniomycotina</taxon>
        <taxon>Pucciniomycetes</taxon>
        <taxon>Pucciniales</taxon>
        <taxon>Pucciniaceae</taxon>
        <taxon>Puccinia</taxon>
    </lineage>
</organism>
<evidence type="ECO:0000313" key="2">
    <source>
        <dbReference type="Proteomes" id="UP000239156"/>
    </source>
</evidence>
<reference evidence="1" key="1">
    <citation type="submission" date="2017-12" db="EMBL/GenBank/DDBJ databases">
        <title>Gene loss provides genomic basis for host adaptation in cereal stripe rust fungi.</title>
        <authorList>
            <person name="Xia C."/>
        </authorList>
    </citation>
    <scope>NUCLEOTIDE SEQUENCE [LARGE SCALE GENOMIC DNA]</scope>
    <source>
        <strain evidence="1">93-210</strain>
    </source>
</reference>
<dbReference type="VEuPathDB" id="FungiDB:PSTT_04577"/>
<proteinExistence type="predicted"/>
<gene>
    <name evidence="1" type="ORF">PSTT_04577</name>
</gene>
<sequence>MTCHCLLQLPHSCSSAENHQASKWSWSQNCYKLKNSWQYFCIPHHPRRFHTKFRAIQNFLLFLTSASEAFF</sequence>
<protein>
    <submittedName>
        <fullName evidence="1">Uncharacterized protein</fullName>
    </submittedName>
</protein>
<keyword evidence="2" id="KW-1185">Reference proteome</keyword>
<name>A0A2S4VSA3_9BASI</name>
<dbReference type="Proteomes" id="UP000239156">
    <property type="component" value="Unassembled WGS sequence"/>
</dbReference>